<feature type="region of interest" description="Disordered" evidence="6">
    <location>
        <begin position="1"/>
        <end position="30"/>
    </location>
</feature>
<evidence type="ECO:0000313" key="10">
    <source>
        <dbReference type="Proteomes" id="UP000008062"/>
    </source>
</evidence>
<feature type="transmembrane region" description="Helical" evidence="7">
    <location>
        <begin position="245"/>
        <end position="265"/>
    </location>
</feature>
<dbReference type="InParanoid" id="F9X2Y0"/>
<dbReference type="PROSITE" id="PS50850">
    <property type="entry name" value="MFS"/>
    <property type="match status" value="1"/>
</dbReference>
<dbReference type="InterPro" id="IPR036259">
    <property type="entry name" value="MFS_trans_sf"/>
</dbReference>
<keyword evidence="5 7" id="KW-0472">Membrane</keyword>
<evidence type="ECO:0000259" key="8">
    <source>
        <dbReference type="PROSITE" id="PS50850"/>
    </source>
</evidence>
<dbReference type="InterPro" id="IPR010573">
    <property type="entry name" value="MFS_Str1/Tri12-like"/>
</dbReference>
<comment type="subcellular location">
    <subcellularLocation>
        <location evidence="1">Membrane</location>
        <topology evidence="1">Multi-pass membrane protein</topology>
    </subcellularLocation>
</comment>
<organism evidence="9 10">
    <name type="scientific">Zymoseptoria tritici (strain CBS 115943 / IPO323)</name>
    <name type="common">Speckled leaf blotch fungus</name>
    <name type="synonym">Septoria tritici</name>
    <dbReference type="NCBI Taxonomy" id="336722"/>
    <lineage>
        <taxon>Eukaryota</taxon>
        <taxon>Fungi</taxon>
        <taxon>Dikarya</taxon>
        <taxon>Ascomycota</taxon>
        <taxon>Pezizomycotina</taxon>
        <taxon>Dothideomycetes</taxon>
        <taxon>Dothideomycetidae</taxon>
        <taxon>Mycosphaerellales</taxon>
        <taxon>Mycosphaerellaceae</taxon>
        <taxon>Zymoseptoria</taxon>
    </lineage>
</organism>
<dbReference type="GO" id="GO:0022857">
    <property type="term" value="F:transmembrane transporter activity"/>
    <property type="evidence" value="ECO:0007669"/>
    <property type="project" value="InterPro"/>
</dbReference>
<feature type="compositionally biased region" description="Polar residues" evidence="6">
    <location>
        <begin position="1"/>
        <end position="13"/>
    </location>
</feature>
<feature type="transmembrane region" description="Helical" evidence="7">
    <location>
        <begin position="575"/>
        <end position="597"/>
    </location>
</feature>
<dbReference type="PANTHER" id="PTHR23501">
    <property type="entry name" value="MAJOR FACILITATOR SUPERFAMILY"/>
    <property type="match status" value="1"/>
</dbReference>
<evidence type="ECO:0000313" key="9">
    <source>
        <dbReference type="EMBL" id="EGP89915.1"/>
    </source>
</evidence>
<protein>
    <submittedName>
        <fullName evidence="9">Major facilitator superfamily transporter</fullName>
    </submittedName>
</protein>
<feature type="transmembrane region" description="Helical" evidence="7">
    <location>
        <begin position="452"/>
        <end position="471"/>
    </location>
</feature>
<feature type="transmembrane region" description="Helical" evidence="7">
    <location>
        <begin position="158"/>
        <end position="177"/>
    </location>
</feature>
<feature type="transmembrane region" description="Helical" evidence="7">
    <location>
        <begin position="354"/>
        <end position="373"/>
    </location>
</feature>
<dbReference type="GO" id="GO:0005886">
    <property type="term" value="C:plasma membrane"/>
    <property type="evidence" value="ECO:0007669"/>
    <property type="project" value="TreeGrafter"/>
</dbReference>
<feature type="transmembrane region" description="Helical" evidence="7">
    <location>
        <begin position="316"/>
        <end position="334"/>
    </location>
</feature>
<proteinExistence type="predicted"/>
<dbReference type="RefSeq" id="XP_003854939.1">
    <property type="nucleotide sequence ID" value="XM_003854891.1"/>
</dbReference>
<dbReference type="eggNOG" id="KOG0254">
    <property type="taxonomic scope" value="Eukaryota"/>
</dbReference>
<feature type="domain" description="Major facilitator superfamily (MFS) profile" evidence="8">
    <location>
        <begin position="88"/>
        <end position="550"/>
    </location>
</feature>
<dbReference type="EMBL" id="CM001197">
    <property type="protein sequence ID" value="EGP89915.1"/>
    <property type="molecule type" value="Genomic_DNA"/>
</dbReference>
<feature type="transmembrane region" description="Helical" evidence="7">
    <location>
        <begin position="483"/>
        <end position="506"/>
    </location>
</feature>
<dbReference type="OrthoDB" id="4161376at2759"/>
<keyword evidence="4 7" id="KW-1133">Transmembrane helix</keyword>
<feature type="transmembrane region" description="Helical" evidence="7">
    <location>
        <begin position="183"/>
        <end position="205"/>
    </location>
</feature>
<gene>
    <name evidence="9" type="ORF">MYCGRDRAFT_219742</name>
</gene>
<dbReference type="SUPFAM" id="SSF103473">
    <property type="entry name" value="MFS general substrate transporter"/>
    <property type="match status" value="1"/>
</dbReference>
<dbReference type="Pfam" id="PF06609">
    <property type="entry name" value="TRI12"/>
    <property type="match status" value="1"/>
</dbReference>
<evidence type="ECO:0000256" key="6">
    <source>
        <dbReference type="SAM" id="MobiDB-lite"/>
    </source>
</evidence>
<dbReference type="Gene3D" id="1.20.1250.20">
    <property type="entry name" value="MFS general substrate transporter like domains"/>
    <property type="match status" value="2"/>
</dbReference>
<feature type="transmembrane region" description="Helical" evidence="7">
    <location>
        <begin position="286"/>
        <end position="304"/>
    </location>
</feature>
<dbReference type="AlphaFoldDB" id="F9X2Y0"/>
<dbReference type="Proteomes" id="UP000008062">
    <property type="component" value="Chromosome 2"/>
</dbReference>
<sequence length="614" mass="65027">MHSTMRNESNAENNFDEKHVAEHNEKASSYASEDSSEKVVWDARTVVALASLCLLWHVSIFDRVIDKNEMWSILTFVGSVRSMPPFQAAMTPLLTSTGSQLPLYFLGGSASYVAEDIGGMALTATSWMPVANTLALASVAPFSGYLGDLFGRRNITMIGAGAIRVGIVIVATAHSFAQVVGGMALSGAGAGIGELTALSGVGELVPVKKRGLFVGLVVACLIPTTPYVMYSQLFSSRTDPQAYQGWRWGIIYNGVALVGIALTYFPERNSPISRRPRSEVLREIDYVGAFLSISGVALFLVALQSGGLTHPWTSDVVLATLIIGIFLIIGFCVWEWKFAKTPMIPRELFSGQRIVAITFAISFISGMNFYSLINCKLATIPCYPHSLYNPDPVQVGLKGLGYGISVTAGAASVNALSTYLPKYNRELLLGSCVLMTAFIGALATATPDNARQTVALGTIGGFGVGGVLVPAQTVAMTACPDHLIGTVVSLALAIRVIGGSIGYSIYFNIFKNKLTAALPTYVAGKAVAAGLPATSAVQFVTAFLTAPATAAKVEGVTAQVIAAAGRGAQEANAHAFYYVWVTSIAFGLVSVLLCMALPSNYKFLTDRVAAHIKH</sequence>
<name>F9X2Y0_ZYMTI</name>
<dbReference type="GeneID" id="13403486"/>
<dbReference type="KEGG" id="ztr:MYCGRDRAFT_219742"/>
<accession>F9X2Y0</accession>
<feature type="transmembrane region" description="Helical" evidence="7">
    <location>
        <begin position="427"/>
        <end position="446"/>
    </location>
</feature>
<feature type="compositionally biased region" description="Basic and acidic residues" evidence="6">
    <location>
        <begin position="15"/>
        <end position="26"/>
    </location>
</feature>
<evidence type="ECO:0000256" key="2">
    <source>
        <dbReference type="ARBA" id="ARBA00022448"/>
    </source>
</evidence>
<evidence type="ECO:0000256" key="7">
    <source>
        <dbReference type="SAM" id="Phobius"/>
    </source>
</evidence>
<dbReference type="InterPro" id="IPR020846">
    <property type="entry name" value="MFS_dom"/>
</dbReference>
<feature type="transmembrane region" description="Helical" evidence="7">
    <location>
        <begin position="212"/>
        <end position="233"/>
    </location>
</feature>
<dbReference type="PANTHER" id="PTHR23501:SF109">
    <property type="entry name" value="MAJOR FACILITATOR SUPERFAMILY (MFS) PROFILE DOMAIN-CONTAINING PROTEIN-RELATED"/>
    <property type="match status" value="1"/>
</dbReference>
<evidence type="ECO:0000256" key="5">
    <source>
        <dbReference type="ARBA" id="ARBA00023136"/>
    </source>
</evidence>
<evidence type="ECO:0000256" key="1">
    <source>
        <dbReference type="ARBA" id="ARBA00004141"/>
    </source>
</evidence>
<evidence type="ECO:0000256" key="3">
    <source>
        <dbReference type="ARBA" id="ARBA00022692"/>
    </source>
</evidence>
<reference evidence="9 10" key="1">
    <citation type="journal article" date="2011" name="PLoS Genet.">
        <title>Finished genome of the fungal wheat pathogen Mycosphaerella graminicola reveals dispensome structure, chromosome plasticity, and stealth pathogenesis.</title>
        <authorList>
            <person name="Goodwin S.B."/>
            <person name="Ben M'barek S."/>
            <person name="Dhillon B."/>
            <person name="Wittenberg A.H.J."/>
            <person name="Crane C.F."/>
            <person name="Hane J.K."/>
            <person name="Foster A.J."/>
            <person name="Van der Lee T.A.J."/>
            <person name="Grimwood J."/>
            <person name="Aerts A."/>
            <person name="Antoniw J."/>
            <person name="Bailey A."/>
            <person name="Bluhm B."/>
            <person name="Bowler J."/>
            <person name="Bristow J."/>
            <person name="van der Burgt A."/>
            <person name="Canto-Canche B."/>
            <person name="Churchill A.C.L."/>
            <person name="Conde-Ferraez L."/>
            <person name="Cools H.J."/>
            <person name="Coutinho P.M."/>
            <person name="Csukai M."/>
            <person name="Dehal P."/>
            <person name="De Wit P."/>
            <person name="Donzelli B."/>
            <person name="van de Geest H.C."/>
            <person name="van Ham R.C.H.J."/>
            <person name="Hammond-Kosack K.E."/>
            <person name="Henrissat B."/>
            <person name="Kilian A."/>
            <person name="Kobayashi A.K."/>
            <person name="Koopmann E."/>
            <person name="Kourmpetis Y."/>
            <person name="Kuzniar A."/>
            <person name="Lindquist E."/>
            <person name="Lombard V."/>
            <person name="Maliepaard C."/>
            <person name="Martins N."/>
            <person name="Mehrabi R."/>
            <person name="Nap J.P.H."/>
            <person name="Ponomarenko A."/>
            <person name="Rudd J.J."/>
            <person name="Salamov A."/>
            <person name="Schmutz J."/>
            <person name="Schouten H.J."/>
            <person name="Shapiro H."/>
            <person name="Stergiopoulos I."/>
            <person name="Torriani S.F.F."/>
            <person name="Tu H."/>
            <person name="de Vries R.P."/>
            <person name="Waalwijk C."/>
            <person name="Ware S.B."/>
            <person name="Wiebenga A."/>
            <person name="Zwiers L.-H."/>
            <person name="Oliver R.P."/>
            <person name="Grigoriev I.V."/>
            <person name="Kema G.H.J."/>
        </authorList>
    </citation>
    <scope>NUCLEOTIDE SEQUENCE [LARGE SCALE GENOMIC DNA]</scope>
    <source>
        <strain evidence="10">CBS 115943 / IPO323</strain>
    </source>
</reference>
<keyword evidence="3 7" id="KW-0812">Transmembrane</keyword>
<evidence type="ECO:0000256" key="4">
    <source>
        <dbReference type="ARBA" id="ARBA00022989"/>
    </source>
</evidence>
<keyword evidence="2" id="KW-0813">Transport</keyword>
<keyword evidence="10" id="KW-1185">Reference proteome</keyword>